<comment type="caution">
    <text evidence="7">The sequence shown here is derived from an EMBL/GenBank/DDBJ whole genome shotgun (WGS) entry which is preliminary data.</text>
</comment>
<evidence type="ECO:0000256" key="1">
    <source>
        <dbReference type="ARBA" id="ARBA00022679"/>
    </source>
</evidence>
<evidence type="ECO:0000259" key="6">
    <source>
        <dbReference type="Pfam" id="PF01087"/>
    </source>
</evidence>
<evidence type="ECO:0000313" key="8">
    <source>
        <dbReference type="Proteomes" id="UP001144297"/>
    </source>
</evidence>
<reference evidence="7" key="1">
    <citation type="submission" date="2022-12" db="EMBL/GenBank/DDBJ databases">
        <title>Reference genome sequencing for broad-spectrum identification of bacterial and archaeal isolates by mass spectrometry.</title>
        <authorList>
            <person name="Sekiguchi Y."/>
            <person name="Tourlousse D.M."/>
        </authorList>
    </citation>
    <scope>NUCLEOTIDE SEQUENCE</scope>
    <source>
        <strain evidence="7">TSL-P1</strain>
    </source>
</reference>
<evidence type="ECO:0000256" key="3">
    <source>
        <dbReference type="ARBA" id="ARBA00023277"/>
    </source>
</evidence>
<sequence>MSELRLNLITNDWVIMIGRETSPQDYVVKEKRKLPEFVESCPFCPGNEIYTPSEVYRIRDEKGWRIRVVPNKYAVLSGDMEKIRSEDGLRKTITGTGLHEVIIESPLHNLTTAIMPVSQIKDVLQTYKERFLAFYSDRRIEHVIIFKNQGPLSGTTIQHPHSQIVGLPIVPFQIRERTAKAMHFFDSTGECIFCKTLDEELSCSIRIICNTEHFVSFIPYASLSPFHIWIFPKRHSGSFATIKENEIWDLAFNLKSTMAKLYYGLENPDFNLVLRSGSIAESELEYLHWYISIVPRIVQASGFELGSGMYINHLLPEVASEFLRNIKV</sequence>
<feature type="binding site" evidence="5">
    <location>
        <position position="44"/>
    </location>
    <ligand>
        <name>Zn(2+)</name>
        <dbReference type="ChEBI" id="CHEBI:29105"/>
    </ligand>
</feature>
<dbReference type="Pfam" id="PF01087">
    <property type="entry name" value="GalP_UDP_transf"/>
    <property type="match status" value="1"/>
</dbReference>
<name>A0A9W6GF37_9BACT</name>
<comment type="cofactor">
    <cofactor evidence="5">
        <name>Zn(2+)</name>
        <dbReference type="ChEBI" id="CHEBI:29105"/>
    </cofactor>
    <text evidence="5">Binds 1 zinc ion per subunit.</text>
</comment>
<organism evidence="7 8">
    <name type="scientific">Thermodesulfovibrio yellowstonii</name>
    <dbReference type="NCBI Taxonomy" id="28262"/>
    <lineage>
        <taxon>Bacteria</taxon>
        <taxon>Pseudomonadati</taxon>
        <taxon>Nitrospirota</taxon>
        <taxon>Thermodesulfovibrionia</taxon>
        <taxon>Thermodesulfovibrionales</taxon>
        <taxon>Thermodesulfovibrionaceae</taxon>
        <taxon>Thermodesulfovibrio</taxon>
    </lineage>
</organism>
<evidence type="ECO:0000256" key="5">
    <source>
        <dbReference type="PIRSR" id="PIRSR000808-3"/>
    </source>
</evidence>
<dbReference type="InterPro" id="IPR036265">
    <property type="entry name" value="HIT-like_sf"/>
</dbReference>
<dbReference type="Proteomes" id="UP001144297">
    <property type="component" value="Unassembled WGS sequence"/>
</dbReference>
<feature type="binding site" evidence="5">
    <location>
        <position position="41"/>
    </location>
    <ligand>
        <name>Zn(2+)</name>
        <dbReference type="ChEBI" id="CHEBI:29105"/>
    </ligand>
</feature>
<keyword evidence="5" id="KW-0862">Zinc</keyword>
<dbReference type="InterPro" id="IPR001937">
    <property type="entry name" value="GalP_UDPtransf1"/>
</dbReference>
<keyword evidence="8" id="KW-1185">Reference proteome</keyword>
<dbReference type="PIRSF" id="PIRSF000808">
    <property type="entry name" value="GalT"/>
    <property type="match status" value="1"/>
</dbReference>
<gene>
    <name evidence="7" type="ORF">TISLANDTSLP1_02500</name>
</gene>
<dbReference type="GO" id="GO:0008270">
    <property type="term" value="F:zinc ion binding"/>
    <property type="evidence" value="ECO:0007669"/>
    <property type="project" value="InterPro"/>
</dbReference>
<keyword evidence="1" id="KW-0808">Transferase</keyword>
<dbReference type="AlphaFoldDB" id="A0A9W6GF37"/>
<evidence type="ECO:0000256" key="2">
    <source>
        <dbReference type="ARBA" id="ARBA00022695"/>
    </source>
</evidence>
<keyword evidence="3" id="KW-0119">Carbohydrate metabolism</keyword>
<feature type="active site" description="Tele-UMP-histidine intermediate" evidence="4">
    <location>
        <position position="161"/>
    </location>
</feature>
<feature type="domain" description="Galactose-1-phosphate uridyl transferase N-terminal" evidence="6">
    <location>
        <begin position="3"/>
        <end position="171"/>
    </location>
</feature>
<dbReference type="SUPFAM" id="SSF54197">
    <property type="entry name" value="HIT-like"/>
    <property type="match status" value="2"/>
</dbReference>
<dbReference type="GO" id="GO:0006012">
    <property type="term" value="P:galactose metabolic process"/>
    <property type="evidence" value="ECO:0007669"/>
    <property type="project" value="InterPro"/>
</dbReference>
<dbReference type="EMBL" id="BSDX01000001">
    <property type="protein sequence ID" value="GLI52557.1"/>
    <property type="molecule type" value="Genomic_DNA"/>
</dbReference>
<dbReference type="InterPro" id="IPR005849">
    <property type="entry name" value="GalP_Utransf_N"/>
</dbReference>
<keyword evidence="2 7" id="KW-0548">Nucleotidyltransferase</keyword>
<dbReference type="PANTHER" id="PTHR42763:SF2">
    <property type="entry name" value="ADP-GLUCOSE PHOSPHORYLASE"/>
    <property type="match status" value="1"/>
</dbReference>
<dbReference type="GO" id="GO:0008108">
    <property type="term" value="F:UDP-glucose:hexose-1-phosphate uridylyltransferase activity"/>
    <property type="evidence" value="ECO:0007669"/>
    <property type="project" value="InterPro"/>
</dbReference>
<feature type="binding site" evidence="5">
    <location>
        <position position="159"/>
    </location>
    <ligand>
        <name>Zn(2+)</name>
        <dbReference type="ChEBI" id="CHEBI:29105"/>
    </ligand>
</feature>
<evidence type="ECO:0000313" key="7">
    <source>
        <dbReference type="EMBL" id="GLI52557.1"/>
    </source>
</evidence>
<proteinExistence type="predicted"/>
<keyword evidence="5" id="KW-0479">Metal-binding</keyword>
<dbReference type="Gene3D" id="3.30.428.10">
    <property type="entry name" value="HIT-like"/>
    <property type="match status" value="2"/>
</dbReference>
<dbReference type="InterPro" id="IPR053177">
    <property type="entry name" value="ADP-glucose_phosphorylase"/>
</dbReference>
<evidence type="ECO:0000256" key="4">
    <source>
        <dbReference type="PIRSR" id="PIRSR000808-1"/>
    </source>
</evidence>
<protein>
    <submittedName>
        <fullName evidence="7">Galactose-1-phosphate uridylyltransferase</fullName>
    </submittedName>
</protein>
<feature type="binding site" evidence="5">
    <location>
        <position position="108"/>
    </location>
    <ligand>
        <name>Zn(2+)</name>
        <dbReference type="ChEBI" id="CHEBI:29105"/>
    </ligand>
</feature>
<dbReference type="PANTHER" id="PTHR42763">
    <property type="entry name" value="ADP-GLUCOSE PHOSPHORYLASE"/>
    <property type="match status" value="1"/>
</dbReference>
<accession>A0A9W6GF37</accession>